<gene>
    <name evidence="1" type="ORF">DPMN_028194</name>
</gene>
<reference evidence="1" key="2">
    <citation type="submission" date="2020-11" db="EMBL/GenBank/DDBJ databases">
        <authorList>
            <person name="McCartney M.A."/>
            <person name="Auch B."/>
            <person name="Kono T."/>
            <person name="Mallez S."/>
            <person name="Becker A."/>
            <person name="Gohl D.M."/>
            <person name="Silverstein K.A.T."/>
            <person name="Koren S."/>
            <person name="Bechman K.B."/>
            <person name="Herman A."/>
            <person name="Abrahante J.E."/>
            <person name="Garbe J."/>
        </authorList>
    </citation>
    <scope>NUCLEOTIDE SEQUENCE</scope>
    <source>
        <strain evidence="1">Duluth1</strain>
        <tissue evidence="1">Whole animal</tissue>
    </source>
</reference>
<organism evidence="1 2">
    <name type="scientific">Dreissena polymorpha</name>
    <name type="common">Zebra mussel</name>
    <name type="synonym">Mytilus polymorpha</name>
    <dbReference type="NCBI Taxonomy" id="45954"/>
    <lineage>
        <taxon>Eukaryota</taxon>
        <taxon>Metazoa</taxon>
        <taxon>Spiralia</taxon>
        <taxon>Lophotrochozoa</taxon>
        <taxon>Mollusca</taxon>
        <taxon>Bivalvia</taxon>
        <taxon>Autobranchia</taxon>
        <taxon>Heteroconchia</taxon>
        <taxon>Euheterodonta</taxon>
        <taxon>Imparidentia</taxon>
        <taxon>Neoheterodontei</taxon>
        <taxon>Myida</taxon>
        <taxon>Dreissenoidea</taxon>
        <taxon>Dreissenidae</taxon>
        <taxon>Dreissena</taxon>
    </lineage>
</organism>
<accession>A0A9D4RG89</accession>
<reference evidence="1" key="1">
    <citation type="journal article" date="2019" name="bioRxiv">
        <title>The Genome of the Zebra Mussel, Dreissena polymorpha: A Resource for Invasive Species Research.</title>
        <authorList>
            <person name="McCartney M.A."/>
            <person name="Auch B."/>
            <person name="Kono T."/>
            <person name="Mallez S."/>
            <person name="Zhang Y."/>
            <person name="Obille A."/>
            <person name="Becker A."/>
            <person name="Abrahante J.E."/>
            <person name="Garbe J."/>
            <person name="Badalamenti J.P."/>
            <person name="Herman A."/>
            <person name="Mangelson H."/>
            <person name="Liachko I."/>
            <person name="Sullivan S."/>
            <person name="Sone E.D."/>
            <person name="Koren S."/>
            <person name="Silverstein K.A.T."/>
            <person name="Beckman K.B."/>
            <person name="Gohl D.M."/>
        </authorList>
    </citation>
    <scope>NUCLEOTIDE SEQUENCE</scope>
    <source>
        <strain evidence="1">Duluth1</strain>
        <tissue evidence="1">Whole animal</tissue>
    </source>
</reference>
<name>A0A9D4RG89_DREPO</name>
<dbReference type="AlphaFoldDB" id="A0A9D4RG89"/>
<keyword evidence="2" id="KW-1185">Reference proteome</keyword>
<comment type="caution">
    <text evidence="1">The sequence shown here is derived from an EMBL/GenBank/DDBJ whole genome shotgun (WGS) entry which is preliminary data.</text>
</comment>
<proteinExistence type="predicted"/>
<sequence>MRRPGKGTLKNYSRPWRLVRRISTSVAMVFPIATWRKSSWRSQRLPSKMMRTRDLNR</sequence>
<evidence type="ECO:0000313" key="2">
    <source>
        <dbReference type="Proteomes" id="UP000828390"/>
    </source>
</evidence>
<protein>
    <submittedName>
        <fullName evidence="1">Uncharacterized protein</fullName>
    </submittedName>
</protein>
<evidence type="ECO:0000313" key="1">
    <source>
        <dbReference type="EMBL" id="KAH3865155.1"/>
    </source>
</evidence>
<dbReference type="EMBL" id="JAIWYP010000002">
    <property type="protein sequence ID" value="KAH3865155.1"/>
    <property type="molecule type" value="Genomic_DNA"/>
</dbReference>
<dbReference type="Proteomes" id="UP000828390">
    <property type="component" value="Unassembled WGS sequence"/>
</dbReference>